<dbReference type="EMBL" id="QLMH01000017">
    <property type="protein sequence ID" value="RAK16602.1"/>
    <property type="molecule type" value="Genomic_DNA"/>
</dbReference>
<protein>
    <submittedName>
        <fullName evidence="2">Uncharacterized protein</fullName>
    </submittedName>
</protein>
<dbReference type="AlphaFoldDB" id="A0A327Y8V7"/>
<proteinExistence type="predicted"/>
<dbReference type="RefSeq" id="WP_281268719.1">
    <property type="nucleotide sequence ID" value="NZ_QLMH01000017.1"/>
</dbReference>
<evidence type="ECO:0000256" key="1">
    <source>
        <dbReference type="SAM" id="MobiDB-lite"/>
    </source>
</evidence>
<gene>
    <name evidence="2" type="ORF">B0I26_11716</name>
</gene>
<sequence length="42" mass="4847">MGKRKNEENLEQQHKARQNEQDGEQKPGFGDKKLEGPNRPAE</sequence>
<accession>A0A327Y8V7</accession>
<dbReference type="Proteomes" id="UP000248555">
    <property type="component" value="Unassembled WGS sequence"/>
</dbReference>
<feature type="region of interest" description="Disordered" evidence="1">
    <location>
        <begin position="1"/>
        <end position="42"/>
    </location>
</feature>
<evidence type="ECO:0000313" key="2">
    <source>
        <dbReference type="EMBL" id="RAK16602.1"/>
    </source>
</evidence>
<evidence type="ECO:0000313" key="3">
    <source>
        <dbReference type="Proteomes" id="UP000248555"/>
    </source>
</evidence>
<comment type="caution">
    <text evidence="2">The sequence shown here is derived from an EMBL/GenBank/DDBJ whole genome shotgun (WGS) entry which is preliminary data.</text>
</comment>
<name>A0A327Y8V7_9BACL</name>
<organism evidence="2 3">
    <name type="scientific">Paranoxybacillus vitaminiphilus</name>
    <dbReference type="NCBI Taxonomy" id="581036"/>
    <lineage>
        <taxon>Bacteria</taxon>
        <taxon>Bacillati</taxon>
        <taxon>Bacillota</taxon>
        <taxon>Bacilli</taxon>
        <taxon>Bacillales</taxon>
        <taxon>Anoxybacillaceae</taxon>
        <taxon>Paranoxybacillus</taxon>
    </lineage>
</organism>
<reference evidence="2 3" key="1">
    <citation type="submission" date="2018-06" db="EMBL/GenBank/DDBJ databases">
        <title>Genomic Encyclopedia of Type Strains, Phase III (KMG-III): the genomes of soil and plant-associated and newly described type strains.</title>
        <authorList>
            <person name="Whitman W."/>
        </authorList>
    </citation>
    <scope>NUCLEOTIDE SEQUENCE [LARGE SCALE GENOMIC DNA]</scope>
    <source>
        <strain evidence="2 3">CGMCC 1.8979</strain>
    </source>
</reference>
<keyword evidence="3" id="KW-1185">Reference proteome</keyword>